<dbReference type="EMBL" id="CP023777">
    <property type="protein sequence ID" value="ATL46656.1"/>
    <property type="molecule type" value="Genomic_DNA"/>
</dbReference>
<protein>
    <submittedName>
        <fullName evidence="1">Uncharacterized protein</fullName>
    </submittedName>
</protein>
<accession>A0A291QRV1</accession>
<evidence type="ECO:0000313" key="2">
    <source>
        <dbReference type="Proteomes" id="UP000220133"/>
    </source>
</evidence>
<keyword evidence="2" id="KW-1185">Reference proteome</keyword>
<organism evidence="1 2">
    <name type="scientific">Chitinophaga caeni</name>
    <dbReference type="NCBI Taxonomy" id="2029983"/>
    <lineage>
        <taxon>Bacteria</taxon>
        <taxon>Pseudomonadati</taxon>
        <taxon>Bacteroidota</taxon>
        <taxon>Chitinophagia</taxon>
        <taxon>Chitinophagales</taxon>
        <taxon>Chitinophagaceae</taxon>
        <taxon>Chitinophaga</taxon>
    </lineage>
</organism>
<name>A0A291QRV1_9BACT</name>
<dbReference type="AlphaFoldDB" id="A0A291QRV1"/>
<evidence type="ECO:0000313" key="1">
    <source>
        <dbReference type="EMBL" id="ATL46656.1"/>
    </source>
</evidence>
<dbReference type="Proteomes" id="UP000220133">
    <property type="component" value="Chromosome"/>
</dbReference>
<reference evidence="1 2" key="1">
    <citation type="submission" date="2017-10" db="EMBL/GenBank/DDBJ databases">
        <title>Paenichitinophaga pekingensis gen. nov., sp. nov., isolated from activated sludge.</title>
        <authorList>
            <person name="Jin D."/>
            <person name="Kong X."/>
            <person name="Deng Y."/>
            <person name="Bai Z."/>
        </authorList>
    </citation>
    <scope>NUCLEOTIDE SEQUENCE [LARGE SCALE GENOMIC DNA]</scope>
    <source>
        <strain evidence="1 2">13</strain>
    </source>
</reference>
<proteinExistence type="predicted"/>
<gene>
    <name evidence="1" type="ORF">COR50_05370</name>
</gene>
<dbReference type="KEGG" id="cbae:COR50_05370"/>
<sequence>MVSLAGNAQENVQEPPCDSLYDNLYDGFKEYLQRYHDKYKEMTSYRLGSLKMKEVFLKEDIGGAFYRNHFGFFCKKEWELEQQTKVPLRVRLGGLSITDRLEGKE</sequence>